<evidence type="ECO:0000256" key="8">
    <source>
        <dbReference type="ARBA" id="ARBA00023136"/>
    </source>
</evidence>
<evidence type="ECO:0000313" key="12">
    <source>
        <dbReference type="Proteomes" id="UP000276776"/>
    </source>
</evidence>
<keyword evidence="7" id="KW-1133">Transmembrane helix</keyword>
<protein>
    <submittedName>
        <fullName evidence="13">Beta-1,3-galactosyl-O-glycosyl-glycoprotein beta-1,6-N-acetylglucosaminyltransferase 4</fullName>
    </submittedName>
</protein>
<keyword evidence="9" id="KW-0325">Glycoprotein</keyword>
<comment type="similarity">
    <text evidence="10">Belongs to the glycosyltransferase 14 family.</text>
</comment>
<dbReference type="PANTHER" id="PTHR19297:SF185">
    <property type="entry name" value="BETA-1,3-GALACTOSYL-O-GLYCOSYL-GLYCOPROTEIN BETA-1,6-N-ACETYLGLUCOSAMINYLTRANSFERASE 3"/>
    <property type="match status" value="1"/>
</dbReference>
<comment type="pathway">
    <text evidence="2">Protein modification; protein glycosylation.</text>
</comment>
<keyword evidence="3" id="KW-0328">Glycosyltransferase</keyword>
<dbReference type="GO" id="GO:0008375">
    <property type="term" value="F:acetylglucosaminyltransferase activity"/>
    <property type="evidence" value="ECO:0007669"/>
    <property type="project" value="TreeGrafter"/>
</dbReference>
<dbReference type="Pfam" id="PF02485">
    <property type="entry name" value="Branch"/>
    <property type="match status" value="1"/>
</dbReference>
<evidence type="ECO:0000256" key="4">
    <source>
        <dbReference type="ARBA" id="ARBA00022679"/>
    </source>
</evidence>
<dbReference type="AlphaFoldDB" id="A0A0N5CYD6"/>
<dbReference type="OrthoDB" id="2019572at2759"/>
<dbReference type="InterPro" id="IPR003406">
    <property type="entry name" value="Glyco_trans_14"/>
</dbReference>
<keyword evidence="4" id="KW-0808">Transferase</keyword>
<keyword evidence="6" id="KW-0735">Signal-anchor</keyword>
<dbReference type="GO" id="GO:0016020">
    <property type="term" value="C:membrane"/>
    <property type="evidence" value="ECO:0007669"/>
    <property type="project" value="UniProtKB-SubCell"/>
</dbReference>
<name>A0A0N5CYD6_THECL</name>
<evidence type="ECO:0000256" key="3">
    <source>
        <dbReference type="ARBA" id="ARBA00022676"/>
    </source>
</evidence>
<dbReference type="STRING" id="103827.A0A0N5CYD6"/>
<dbReference type="WBParaSite" id="TCLT_0000545501-mRNA-1">
    <property type="protein sequence ID" value="TCLT_0000545501-mRNA-1"/>
    <property type="gene ID" value="TCLT_0000545501"/>
</dbReference>
<evidence type="ECO:0000256" key="6">
    <source>
        <dbReference type="ARBA" id="ARBA00022968"/>
    </source>
</evidence>
<evidence type="ECO:0000256" key="7">
    <source>
        <dbReference type="ARBA" id="ARBA00022989"/>
    </source>
</evidence>
<evidence type="ECO:0000256" key="2">
    <source>
        <dbReference type="ARBA" id="ARBA00004922"/>
    </source>
</evidence>
<dbReference type="EMBL" id="UYYF01004340">
    <property type="protein sequence ID" value="VDN02694.1"/>
    <property type="molecule type" value="Genomic_DNA"/>
</dbReference>
<reference evidence="11 12" key="2">
    <citation type="submission" date="2018-11" db="EMBL/GenBank/DDBJ databases">
        <authorList>
            <consortium name="Pathogen Informatics"/>
        </authorList>
    </citation>
    <scope>NUCLEOTIDE SEQUENCE [LARGE SCALE GENOMIC DNA]</scope>
</reference>
<dbReference type="Proteomes" id="UP000276776">
    <property type="component" value="Unassembled WGS sequence"/>
</dbReference>
<reference evidence="13" key="1">
    <citation type="submission" date="2017-02" db="UniProtKB">
        <authorList>
            <consortium name="WormBaseParasite"/>
        </authorList>
    </citation>
    <scope>IDENTIFICATION</scope>
</reference>
<accession>A0A0N5CYD6</accession>
<evidence type="ECO:0000256" key="1">
    <source>
        <dbReference type="ARBA" id="ARBA00004606"/>
    </source>
</evidence>
<sequence length="371" mass="43455">MLTVNKIIKRNTLFCRCNFLKTHYGFLEKASSDEELHYSLAYGILVHQNIDQVFYMLSAIYQPQNVYCIAVDGKATQTFWTSINYLKSCLPNITIIKVPVVKWCTYSVLHGVHTCLKNLSKSPYEWQYYQYLSNIDLPLRTNREMVRIFKKLNGSINAEVLKFQPFRLLGSKRPVPYNSSLSATFSRKSANFFANSDEANAILRFLKSTYCPDESFWLTVAGNPKILDVAMPGNFDGMKFLTMINNVAKQRRNSFYKDRSQKVYYISRYQLWLHGRRKCHGKWKRASCVFGVQDIRNLINQPHLVAHKFLLSVQPAAFFCIYKLVRERSLRDISDFNDGPYGNLPGPRITRGESVRNWFYDFHDNKSWYRY</sequence>
<gene>
    <name evidence="11" type="ORF">TCLT_LOCUS5444</name>
</gene>
<evidence type="ECO:0000313" key="13">
    <source>
        <dbReference type="WBParaSite" id="TCLT_0000545501-mRNA-1"/>
    </source>
</evidence>
<evidence type="ECO:0000256" key="10">
    <source>
        <dbReference type="ARBA" id="ARBA00038150"/>
    </source>
</evidence>
<keyword evidence="8" id="KW-0472">Membrane</keyword>
<keyword evidence="12" id="KW-1185">Reference proteome</keyword>
<organism evidence="13">
    <name type="scientific">Thelazia callipaeda</name>
    <name type="common">Oriental eyeworm</name>
    <name type="synonym">Parasitic nematode</name>
    <dbReference type="NCBI Taxonomy" id="103827"/>
    <lineage>
        <taxon>Eukaryota</taxon>
        <taxon>Metazoa</taxon>
        <taxon>Ecdysozoa</taxon>
        <taxon>Nematoda</taxon>
        <taxon>Chromadorea</taxon>
        <taxon>Rhabditida</taxon>
        <taxon>Spirurina</taxon>
        <taxon>Spiruromorpha</taxon>
        <taxon>Thelazioidea</taxon>
        <taxon>Thelaziidae</taxon>
        <taxon>Thelazia</taxon>
    </lineage>
</organism>
<evidence type="ECO:0000256" key="5">
    <source>
        <dbReference type="ARBA" id="ARBA00022692"/>
    </source>
</evidence>
<proteinExistence type="inferred from homology"/>
<dbReference type="OMA" id="WHYLINI"/>
<keyword evidence="5" id="KW-0812">Transmembrane</keyword>
<evidence type="ECO:0000256" key="9">
    <source>
        <dbReference type="ARBA" id="ARBA00023180"/>
    </source>
</evidence>
<evidence type="ECO:0000313" key="11">
    <source>
        <dbReference type="EMBL" id="VDN02694.1"/>
    </source>
</evidence>
<dbReference type="PANTHER" id="PTHR19297">
    <property type="entry name" value="GLYCOSYLTRANSFERASE 14 FAMILY MEMBER"/>
    <property type="match status" value="1"/>
</dbReference>
<comment type="subcellular location">
    <subcellularLocation>
        <location evidence="1">Membrane</location>
        <topology evidence="1">Single-pass type II membrane protein</topology>
    </subcellularLocation>
</comment>